<dbReference type="GO" id="GO:0051539">
    <property type="term" value="F:4 iron, 4 sulfur cluster binding"/>
    <property type="evidence" value="ECO:0007669"/>
    <property type="project" value="TreeGrafter"/>
</dbReference>
<evidence type="ECO:0000256" key="2">
    <source>
        <dbReference type="ARBA" id="ARBA00022741"/>
    </source>
</evidence>
<keyword evidence="1 6" id="KW-0479">Metal-binding</keyword>
<dbReference type="HAMAP" id="MF_02040">
    <property type="entry name" value="Mrp_NBP35"/>
    <property type="match status" value="1"/>
</dbReference>
<organism evidence="7 8">
    <name type="scientific">Pontibacillus marinus BH030004 = DSM 16465</name>
    <dbReference type="NCBI Taxonomy" id="1385511"/>
    <lineage>
        <taxon>Bacteria</taxon>
        <taxon>Bacillati</taxon>
        <taxon>Bacillota</taxon>
        <taxon>Bacilli</taxon>
        <taxon>Bacillales</taxon>
        <taxon>Bacillaceae</taxon>
        <taxon>Pontibacillus</taxon>
    </lineage>
</organism>
<evidence type="ECO:0000313" key="8">
    <source>
        <dbReference type="Proteomes" id="UP000030403"/>
    </source>
</evidence>
<dbReference type="GO" id="GO:0016226">
    <property type="term" value="P:iron-sulfur cluster assembly"/>
    <property type="evidence" value="ECO:0007669"/>
    <property type="project" value="InterPro"/>
</dbReference>
<dbReference type="InterPro" id="IPR044304">
    <property type="entry name" value="NUBPL-like"/>
</dbReference>
<feature type="binding site" evidence="6">
    <location>
        <begin position="12"/>
        <end position="19"/>
    </location>
    <ligand>
        <name>ATP</name>
        <dbReference type="ChEBI" id="CHEBI:30616"/>
    </ligand>
</feature>
<evidence type="ECO:0000256" key="1">
    <source>
        <dbReference type="ARBA" id="ARBA00022723"/>
    </source>
</evidence>
<dbReference type="Pfam" id="PF10609">
    <property type="entry name" value="ParA"/>
    <property type="match status" value="1"/>
</dbReference>
<comment type="function">
    <text evidence="6">Binds and transfers iron-sulfur (Fe-S) clusters to target apoproteins. Can hydrolyze ATP.</text>
</comment>
<keyword evidence="6" id="KW-0378">Hydrolase</keyword>
<dbReference type="GO" id="GO:0016887">
    <property type="term" value="F:ATP hydrolysis activity"/>
    <property type="evidence" value="ECO:0007669"/>
    <property type="project" value="UniProtKB-UniRule"/>
</dbReference>
<evidence type="ECO:0000256" key="6">
    <source>
        <dbReference type="HAMAP-Rule" id="MF_02040"/>
    </source>
</evidence>
<evidence type="ECO:0000256" key="5">
    <source>
        <dbReference type="ARBA" id="ARBA00023014"/>
    </source>
</evidence>
<evidence type="ECO:0000256" key="3">
    <source>
        <dbReference type="ARBA" id="ARBA00022840"/>
    </source>
</evidence>
<dbReference type="FunFam" id="3.40.50.300:FF:001119">
    <property type="entry name" value="Iron-sulfur cluster carrier protein"/>
    <property type="match status" value="1"/>
</dbReference>
<dbReference type="GO" id="GO:0005524">
    <property type="term" value="F:ATP binding"/>
    <property type="evidence" value="ECO:0007669"/>
    <property type="project" value="UniProtKB-UniRule"/>
</dbReference>
<dbReference type="STRING" id="1385511.GCA_000425225_00389"/>
<dbReference type="PANTHER" id="PTHR42961">
    <property type="entry name" value="IRON-SULFUR PROTEIN NUBPL"/>
    <property type="match status" value="1"/>
</dbReference>
<protein>
    <recommendedName>
        <fullName evidence="6">Iron-sulfur cluster carrier protein</fullName>
    </recommendedName>
</protein>
<dbReference type="PANTHER" id="PTHR42961:SF2">
    <property type="entry name" value="IRON-SULFUR PROTEIN NUBPL"/>
    <property type="match status" value="1"/>
</dbReference>
<gene>
    <name evidence="7" type="ORF">N783_12250</name>
</gene>
<dbReference type="InterPro" id="IPR027417">
    <property type="entry name" value="P-loop_NTPase"/>
</dbReference>
<name>A0A0A5G2Y9_9BACI</name>
<dbReference type="GO" id="GO:0046872">
    <property type="term" value="F:metal ion binding"/>
    <property type="evidence" value="ECO:0007669"/>
    <property type="project" value="UniProtKB-KW"/>
</dbReference>
<dbReference type="Gene3D" id="3.40.50.300">
    <property type="entry name" value="P-loop containing nucleotide triphosphate hydrolases"/>
    <property type="match status" value="1"/>
</dbReference>
<dbReference type="InterPro" id="IPR033756">
    <property type="entry name" value="YlxH/NBP35"/>
</dbReference>
<keyword evidence="4 6" id="KW-0408">Iron</keyword>
<keyword evidence="2 6" id="KW-0547">Nucleotide-binding</keyword>
<dbReference type="OrthoDB" id="9809679at2"/>
<evidence type="ECO:0000256" key="4">
    <source>
        <dbReference type="ARBA" id="ARBA00023004"/>
    </source>
</evidence>
<dbReference type="GO" id="GO:0140663">
    <property type="term" value="F:ATP-dependent FeS chaperone activity"/>
    <property type="evidence" value="ECO:0007669"/>
    <property type="project" value="InterPro"/>
</dbReference>
<dbReference type="RefSeq" id="WP_051255175.1">
    <property type="nucleotide sequence ID" value="NZ_AVPF01000031.1"/>
</dbReference>
<keyword evidence="5 6" id="KW-0411">Iron-sulfur</keyword>
<dbReference type="CDD" id="cd02037">
    <property type="entry name" value="Mrp_NBP35"/>
    <property type="match status" value="1"/>
</dbReference>
<keyword evidence="8" id="KW-1185">Reference proteome</keyword>
<accession>A0A0A5G2Y9</accession>
<dbReference type="Proteomes" id="UP000030403">
    <property type="component" value="Unassembled WGS sequence"/>
</dbReference>
<dbReference type="InterPro" id="IPR019591">
    <property type="entry name" value="Mrp/NBP35_ATP-bd"/>
</dbReference>
<dbReference type="EMBL" id="AVPF01000031">
    <property type="protein sequence ID" value="KGX86414.1"/>
    <property type="molecule type" value="Genomic_DNA"/>
</dbReference>
<dbReference type="SUPFAM" id="SSF52540">
    <property type="entry name" value="P-loop containing nucleoside triphosphate hydrolases"/>
    <property type="match status" value="1"/>
</dbReference>
<sequence length="249" mass="27368">MLSGEVIAVTSGKGGVGKSTVSVNLAIALARKGLDVALIDLDIYGFSVPKMMNLSNRPKTFNGRIIPIESHGVKVMSMGFLVKDNDPVVWRGPMLGKMVEHFKNDVTWGKLDYCIIDMPPGTGDVALDLHHHIPQSKEIIVTTPHQTASLVAERAGKMTIKANHDILGIVENMSYFQPKDQSEKYYIFGKDGGDLLADTLNSDVLARLPIEEPNESSQTPSIYAENTNLCHHYDHLATRVDEKIAHKAH</sequence>
<reference evidence="7 8" key="1">
    <citation type="submission" date="2013-08" db="EMBL/GenBank/DDBJ databases">
        <authorList>
            <person name="Huang J."/>
            <person name="Wang G."/>
        </authorList>
    </citation>
    <scope>NUCLEOTIDE SEQUENCE [LARGE SCALE GENOMIC DNA]</scope>
    <source>
        <strain evidence="7 8">BH030004</strain>
    </source>
</reference>
<proteinExistence type="inferred from homology"/>
<keyword evidence="3 6" id="KW-0067">ATP-binding</keyword>
<comment type="caution">
    <text evidence="7">The sequence shown here is derived from an EMBL/GenBank/DDBJ whole genome shotgun (WGS) entry which is preliminary data.</text>
</comment>
<comment type="similarity">
    <text evidence="6">Belongs to the Mrp/NBP35 ATP-binding proteins family.</text>
</comment>
<dbReference type="AlphaFoldDB" id="A0A0A5G2Y9"/>
<comment type="subunit">
    <text evidence="6">Homodimer.</text>
</comment>
<dbReference type="eggNOG" id="COG0489">
    <property type="taxonomic scope" value="Bacteria"/>
</dbReference>
<evidence type="ECO:0000313" key="7">
    <source>
        <dbReference type="EMBL" id="KGX86414.1"/>
    </source>
</evidence>